<dbReference type="RefSeq" id="WP_378246569.1">
    <property type="nucleotide sequence ID" value="NZ_JBHSKF010000004.1"/>
</dbReference>
<evidence type="ECO:0000256" key="1">
    <source>
        <dbReference type="ARBA" id="ARBA00022722"/>
    </source>
</evidence>
<dbReference type="SUPFAM" id="SSF53933">
    <property type="entry name" value="Microbial ribonucleases"/>
    <property type="match status" value="1"/>
</dbReference>
<comment type="caution">
    <text evidence="3">The sequence shown here is derived from an EMBL/GenBank/DDBJ whole genome shotgun (WGS) entry which is preliminary data.</text>
</comment>
<evidence type="ECO:0000313" key="4">
    <source>
        <dbReference type="Proteomes" id="UP001596157"/>
    </source>
</evidence>
<dbReference type="EMBL" id="JBHSKF010000004">
    <property type="protein sequence ID" value="MFC5287513.1"/>
    <property type="molecule type" value="Genomic_DNA"/>
</dbReference>
<sequence length="141" mass="15339">MGSRKRITVALISLVALVVVGWLVGDLGTSSEPTPPPGQSTYAPRSDLPVEALSGLPAEAADTWELVKAGGPFPHPDRDGTTFQNREGLLPDEERGYYKEYTVPTPGSRDRGARRLVTGAESEVYYTADHYETFVEVDTSR</sequence>
<dbReference type="Gene3D" id="3.10.450.30">
    <property type="entry name" value="Microbial ribonucleases"/>
    <property type="match status" value="1"/>
</dbReference>
<proteinExistence type="predicted"/>
<organism evidence="3 4">
    <name type="scientific">Actinokineospora guangxiensis</name>
    <dbReference type="NCBI Taxonomy" id="1490288"/>
    <lineage>
        <taxon>Bacteria</taxon>
        <taxon>Bacillati</taxon>
        <taxon>Actinomycetota</taxon>
        <taxon>Actinomycetes</taxon>
        <taxon>Pseudonocardiales</taxon>
        <taxon>Pseudonocardiaceae</taxon>
        <taxon>Actinokineospora</taxon>
    </lineage>
</organism>
<keyword evidence="4" id="KW-1185">Reference proteome</keyword>
<name>A0ABW0EJB4_9PSEU</name>
<keyword evidence="2" id="KW-0378">Hydrolase</keyword>
<dbReference type="Pfam" id="PF00545">
    <property type="entry name" value="Ribonuclease"/>
    <property type="match status" value="1"/>
</dbReference>
<accession>A0ABW0EJB4</accession>
<evidence type="ECO:0000256" key="2">
    <source>
        <dbReference type="ARBA" id="ARBA00022801"/>
    </source>
</evidence>
<evidence type="ECO:0000313" key="3">
    <source>
        <dbReference type="EMBL" id="MFC5287513.1"/>
    </source>
</evidence>
<dbReference type="InterPro" id="IPR000026">
    <property type="entry name" value="N1-like"/>
</dbReference>
<gene>
    <name evidence="3" type="ORF">ACFPM7_10665</name>
</gene>
<keyword evidence="1" id="KW-0540">Nuclease</keyword>
<reference evidence="4" key="1">
    <citation type="journal article" date="2019" name="Int. J. Syst. Evol. Microbiol.">
        <title>The Global Catalogue of Microorganisms (GCM) 10K type strain sequencing project: providing services to taxonomists for standard genome sequencing and annotation.</title>
        <authorList>
            <consortium name="The Broad Institute Genomics Platform"/>
            <consortium name="The Broad Institute Genome Sequencing Center for Infectious Disease"/>
            <person name="Wu L."/>
            <person name="Ma J."/>
        </authorList>
    </citation>
    <scope>NUCLEOTIDE SEQUENCE [LARGE SCALE GENOMIC DNA]</scope>
    <source>
        <strain evidence="4">CCUG 59778</strain>
    </source>
</reference>
<dbReference type="Proteomes" id="UP001596157">
    <property type="component" value="Unassembled WGS sequence"/>
</dbReference>
<protein>
    <submittedName>
        <fullName evidence="3">Ribonuclease domain-containing protein</fullName>
    </submittedName>
</protein>
<dbReference type="InterPro" id="IPR016191">
    <property type="entry name" value="Ribonuclease/ribotoxin"/>
</dbReference>